<accession>A0A238WV23</accession>
<dbReference type="InterPro" id="IPR002611">
    <property type="entry name" value="IstB_ATP-bd"/>
</dbReference>
<dbReference type="Pfam" id="PF01695">
    <property type="entry name" value="IstB_IS21"/>
    <property type="match status" value="1"/>
</dbReference>
<dbReference type="GO" id="GO:0005524">
    <property type="term" value="F:ATP binding"/>
    <property type="evidence" value="ECO:0007669"/>
    <property type="project" value="InterPro"/>
</dbReference>
<sequence>MRIAKFPHHKDFATFDYGAAAVTKAQIEAFCSVGRFTEEAHNLILVGGTGKTHIAIAPGTTLINNGEKARFFNAVDLINARIKE</sequence>
<keyword evidence="3" id="KW-1185">Reference proteome</keyword>
<dbReference type="RefSeq" id="WP_281253200.1">
    <property type="nucleotide sequence ID" value="NZ_FZNN01000007.1"/>
</dbReference>
<organism evidence="2 3">
    <name type="scientific">Puniceibacterium sediminis</name>
    <dbReference type="NCBI Taxonomy" id="1608407"/>
    <lineage>
        <taxon>Bacteria</taxon>
        <taxon>Pseudomonadati</taxon>
        <taxon>Pseudomonadota</taxon>
        <taxon>Alphaproteobacteria</taxon>
        <taxon>Rhodobacterales</taxon>
        <taxon>Paracoccaceae</taxon>
        <taxon>Puniceibacterium</taxon>
    </lineage>
</organism>
<dbReference type="EMBL" id="FZNN01000007">
    <property type="protein sequence ID" value="SNR50382.1"/>
    <property type="molecule type" value="Genomic_DNA"/>
</dbReference>
<dbReference type="Proteomes" id="UP000198417">
    <property type="component" value="Unassembled WGS sequence"/>
</dbReference>
<protein>
    <submittedName>
        <fullName evidence="2">IstB-like ATP binding protein</fullName>
    </submittedName>
</protein>
<feature type="domain" description="IstB-like ATP-binding" evidence="1">
    <location>
        <begin position="1"/>
        <end position="79"/>
    </location>
</feature>
<proteinExistence type="predicted"/>
<dbReference type="AlphaFoldDB" id="A0A238WV23"/>
<evidence type="ECO:0000313" key="3">
    <source>
        <dbReference type="Proteomes" id="UP000198417"/>
    </source>
</evidence>
<dbReference type="InterPro" id="IPR027417">
    <property type="entry name" value="P-loop_NTPase"/>
</dbReference>
<evidence type="ECO:0000313" key="2">
    <source>
        <dbReference type="EMBL" id="SNR50382.1"/>
    </source>
</evidence>
<reference evidence="2 3" key="1">
    <citation type="submission" date="2017-06" db="EMBL/GenBank/DDBJ databases">
        <authorList>
            <person name="Kim H.J."/>
            <person name="Triplett B.A."/>
        </authorList>
    </citation>
    <scope>NUCLEOTIDE SEQUENCE [LARGE SCALE GENOMIC DNA]</scope>
    <source>
        <strain evidence="2 3">DSM 29052</strain>
    </source>
</reference>
<evidence type="ECO:0000259" key="1">
    <source>
        <dbReference type="Pfam" id="PF01695"/>
    </source>
</evidence>
<dbReference type="Gene3D" id="3.40.50.300">
    <property type="entry name" value="P-loop containing nucleotide triphosphate hydrolases"/>
    <property type="match status" value="1"/>
</dbReference>
<gene>
    <name evidence="2" type="ORF">SAMN06265370_107163</name>
</gene>
<name>A0A238WV23_9RHOB</name>